<gene>
    <name evidence="8" type="primary">pepA</name>
    <name evidence="10" type="ORF">D1781_11425</name>
</gene>
<dbReference type="AlphaFoldDB" id="A0A3A1TWB9"/>
<protein>
    <recommendedName>
        <fullName evidence="8">Probable cytosol aminopeptidase</fullName>
        <ecNumber evidence="8">3.4.11.1</ecNumber>
    </recommendedName>
    <alternativeName>
        <fullName evidence="8">Leucine aminopeptidase</fullName>
        <shortName evidence="8">LAP</shortName>
        <ecNumber evidence="8">3.4.11.10</ecNumber>
    </alternativeName>
    <alternativeName>
        <fullName evidence="8">Leucyl aminopeptidase</fullName>
    </alternativeName>
</protein>
<dbReference type="Proteomes" id="UP000265742">
    <property type="component" value="Unassembled WGS sequence"/>
</dbReference>
<feature type="binding site" evidence="8">
    <location>
        <position position="247"/>
    </location>
    <ligand>
        <name>Mn(2+)</name>
        <dbReference type="ChEBI" id="CHEBI:29035"/>
        <label>2</label>
    </ligand>
</feature>
<evidence type="ECO:0000256" key="5">
    <source>
        <dbReference type="ARBA" id="ARBA00022670"/>
    </source>
</evidence>
<feature type="binding site" evidence="8">
    <location>
        <position position="252"/>
    </location>
    <ligand>
        <name>Mn(2+)</name>
        <dbReference type="ChEBI" id="CHEBI:29035"/>
        <label>2</label>
    </ligand>
</feature>
<dbReference type="GO" id="GO:0070006">
    <property type="term" value="F:metalloaminopeptidase activity"/>
    <property type="evidence" value="ECO:0007669"/>
    <property type="project" value="InterPro"/>
</dbReference>
<dbReference type="InterPro" id="IPR023042">
    <property type="entry name" value="Peptidase_M17_leu_NH2_pept"/>
</dbReference>
<dbReference type="CDD" id="cd00433">
    <property type="entry name" value="Peptidase_M17"/>
    <property type="match status" value="1"/>
</dbReference>
<keyword evidence="6 8" id="KW-0378">Hydrolase</keyword>
<dbReference type="InterPro" id="IPR008283">
    <property type="entry name" value="Peptidase_M17_N"/>
</dbReference>
<proteinExistence type="inferred from homology"/>
<comment type="cofactor">
    <cofactor evidence="8">
        <name>Mn(2+)</name>
        <dbReference type="ChEBI" id="CHEBI:29035"/>
    </cofactor>
    <text evidence="8">Binds 2 manganese ions per subunit.</text>
</comment>
<dbReference type="GO" id="GO:0006508">
    <property type="term" value="P:proteolysis"/>
    <property type="evidence" value="ECO:0007669"/>
    <property type="project" value="UniProtKB-KW"/>
</dbReference>
<sequence length="500" mass="50094">MASPELLVSAAAPADAAADVLVVPVRSAEGGAETVGVDLGLDLAAIGVMGAVGDAVRLPGTGVAAGSVLLIGVGKALDADGLRAAAANAVRRLAGVGTVALALPTEDDEGLAAVLEGAALGAYAYTAYREKSLAGQKPPVERVIVLGAAEAEAAVRRATVLADAVALVKDLVNAPPNDQPPAVLADRAVQAAEEAGAIARVWDEAALEEGGFGGILGVGAGSVRPPRLVRVGWEPDSPAASVALVGKGITFDSGGLSLKPGASMVGMKYDMTGAATVLAVVTAAARLRLPIAVTAWLCIAENLPSGSAIRPNDVLRIRGGRTVEVLNTDAEGRLVMADGLVIAGEEHPDAILDVATLTGAVISALGTRYSGAMGDDDLVARTRAAAERAGELLWHLPLPEELRAVLSSDVADIANVKIGSTAGGALVAGQFLKEFVPEREDGSPVPWVHLDIAGTAENKGAAYGATGSGPTGVMVRTLLALLEDMASTGAAPSLPRRGGE</sequence>
<name>A0A3A1TWB9_9MICO</name>
<keyword evidence="8" id="KW-0464">Manganese</keyword>
<dbReference type="PANTHER" id="PTHR11963:SF23">
    <property type="entry name" value="CYTOSOL AMINOPEPTIDASE"/>
    <property type="match status" value="1"/>
</dbReference>
<evidence type="ECO:0000256" key="3">
    <source>
        <dbReference type="ARBA" id="ARBA00009528"/>
    </source>
</evidence>
<evidence type="ECO:0000256" key="2">
    <source>
        <dbReference type="ARBA" id="ARBA00000967"/>
    </source>
</evidence>
<feature type="binding site" evidence="8">
    <location>
        <position position="270"/>
    </location>
    <ligand>
        <name>Mn(2+)</name>
        <dbReference type="ChEBI" id="CHEBI:29035"/>
        <label>2</label>
    </ligand>
</feature>
<comment type="caution">
    <text evidence="10">The sequence shown here is derived from an EMBL/GenBank/DDBJ whole genome shotgun (WGS) entry which is preliminary data.</text>
</comment>
<dbReference type="SUPFAM" id="SSF53187">
    <property type="entry name" value="Zn-dependent exopeptidases"/>
    <property type="match status" value="1"/>
</dbReference>
<dbReference type="OrthoDB" id="9809354at2"/>
<dbReference type="NCBIfam" id="NF002073">
    <property type="entry name" value="PRK00913.1-2"/>
    <property type="match status" value="1"/>
</dbReference>
<evidence type="ECO:0000256" key="8">
    <source>
        <dbReference type="HAMAP-Rule" id="MF_00181"/>
    </source>
</evidence>
<keyword evidence="8" id="KW-0479">Metal-binding</keyword>
<evidence type="ECO:0000313" key="10">
    <source>
        <dbReference type="EMBL" id="RIX28090.1"/>
    </source>
</evidence>
<dbReference type="SUPFAM" id="SSF52949">
    <property type="entry name" value="Macro domain-like"/>
    <property type="match status" value="1"/>
</dbReference>
<evidence type="ECO:0000256" key="6">
    <source>
        <dbReference type="ARBA" id="ARBA00022801"/>
    </source>
</evidence>
<dbReference type="EC" id="3.4.11.10" evidence="8"/>
<feature type="active site" evidence="8">
    <location>
        <position position="333"/>
    </location>
</feature>
<feature type="binding site" evidence="8">
    <location>
        <position position="252"/>
    </location>
    <ligand>
        <name>Mn(2+)</name>
        <dbReference type="ChEBI" id="CHEBI:29035"/>
        <label>1</label>
    </ligand>
</feature>
<reference evidence="11" key="1">
    <citation type="submission" date="2018-09" db="EMBL/GenBank/DDBJ databases">
        <authorList>
            <person name="Kim I."/>
        </authorList>
    </citation>
    <scope>NUCLEOTIDE SEQUENCE [LARGE SCALE GENOMIC DNA]</scope>
    <source>
        <strain evidence="11">DD4a</strain>
    </source>
</reference>
<accession>A0A3A1TWB9</accession>
<dbReference type="GO" id="GO:0005737">
    <property type="term" value="C:cytoplasm"/>
    <property type="evidence" value="ECO:0007669"/>
    <property type="project" value="UniProtKB-SubCell"/>
</dbReference>
<evidence type="ECO:0000313" key="11">
    <source>
        <dbReference type="Proteomes" id="UP000265742"/>
    </source>
</evidence>
<feature type="binding site" evidence="8">
    <location>
        <position position="329"/>
    </location>
    <ligand>
        <name>Mn(2+)</name>
        <dbReference type="ChEBI" id="CHEBI:29035"/>
        <label>1</label>
    </ligand>
</feature>
<dbReference type="EC" id="3.4.11.1" evidence="8"/>
<dbReference type="InterPro" id="IPR043472">
    <property type="entry name" value="Macro_dom-like"/>
</dbReference>
<dbReference type="Pfam" id="PF00883">
    <property type="entry name" value="Peptidase_M17"/>
    <property type="match status" value="1"/>
</dbReference>
<organism evidence="10 11">
    <name type="scientific">Amnibacterium setariae</name>
    <dbReference type="NCBI Taxonomy" id="2306585"/>
    <lineage>
        <taxon>Bacteria</taxon>
        <taxon>Bacillati</taxon>
        <taxon>Actinomycetota</taxon>
        <taxon>Actinomycetes</taxon>
        <taxon>Micrococcales</taxon>
        <taxon>Microbacteriaceae</taxon>
        <taxon>Amnibacterium</taxon>
    </lineage>
</organism>
<dbReference type="PROSITE" id="PS00631">
    <property type="entry name" value="CYTOSOL_AP"/>
    <property type="match status" value="1"/>
</dbReference>
<dbReference type="HAMAP" id="MF_00181">
    <property type="entry name" value="Cytosol_peptidase_M17"/>
    <property type="match status" value="1"/>
</dbReference>
<evidence type="ECO:0000256" key="7">
    <source>
        <dbReference type="ARBA" id="ARBA00049972"/>
    </source>
</evidence>
<dbReference type="Gene3D" id="3.40.220.10">
    <property type="entry name" value="Leucine Aminopeptidase, subunit E, domain 1"/>
    <property type="match status" value="1"/>
</dbReference>
<keyword evidence="4 8" id="KW-0031">Aminopeptidase</keyword>
<dbReference type="GO" id="GO:0030145">
    <property type="term" value="F:manganese ion binding"/>
    <property type="evidence" value="ECO:0007669"/>
    <property type="project" value="UniProtKB-UniRule"/>
</dbReference>
<keyword evidence="11" id="KW-1185">Reference proteome</keyword>
<dbReference type="InterPro" id="IPR011356">
    <property type="entry name" value="Leucine_aapep/pepB"/>
</dbReference>
<dbReference type="Pfam" id="PF02789">
    <property type="entry name" value="Peptidase_M17_N"/>
    <property type="match status" value="1"/>
</dbReference>
<dbReference type="InterPro" id="IPR000819">
    <property type="entry name" value="Peptidase_M17_C"/>
</dbReference>
<evidence type="ECO:0000256" key="4">
    <source>
        <dbReference type="ARBA" id="ARBA00022438"/>
    </source>
</evidence>
<evidence type="ECO:0000259" key="9">
    <source>
        <dbReference type="PROSITE" id="PS00631"/>
    </source>
</evidence>
<dbReference type="PANTHER" id="PTHR11963">
    <property type="entry name" value="LEUCINE AMINOPEPTIDASE-RELATED"/>
    <property type="match status" value="1"/>
</dbReference>
<feature type="binding site" evidence="8">
    <location>
        <position position="331"/>
    </location>
    <ligand>
        <name>Mn(2+)</name>
        <dbReference type="ChEBI" id="CHEBI:29035"/>
        <label>1</label>
    </ligand>
</feature>
<dbReference type="Gene3D" id="3.40.630.10">
    <property type="entry name" value="Zn peptidases"/>
    <property type="match status" value="1"/>
</dbReference>
<comment type="subcellular location">
    <subcellularLocation>
        <location evidence="8">Cytoplasm</location>
    </subcellularLocation>
</comment>
<comment type="catalytic activity">
    <reaction evidence="1 8">
        <text>Release of an N-terminal amino acid, Xaa-|-Yaa-, in which Xaa is preferably Leu, but may be other amino acids including Pro although not Arg or Lys, and Yaa may be Pro. Amino acid amides and methyl esters are also readily hydrolyzed, but rates on arylamides are exceedingly low.</text>
        <dbReference type="EC" id="3.4.11.1"/>
    </reaction>
</comment>
<keyword evidence="5 8" id="KW-0645">Protease</keyword>
<feature type="binding site" evidence="8">
    <location>
        <position position="331"/>
    </location>
    <ligand>
        <name>Mn(2+)</name>
        <dbReference type="ChEBI" id="CHEBI:29035"/>
        <label>2</label>
    </ligand>
</feature>
<evidence type="ECO:0000256" key="1">
    <source>
        <dbReference type="ARBA" id="ARBA00000135"/>
    </source>
</evidence>
<dbReference type="EMBL" id="QXTG01000002">
    <property type="protein sequence ID" value="RIX28090.1"/>
    <property type="molecule type" value="Genomic_DNA"/>
</dbReference>
<dbReference type="RefSeq" id="WP_119482400.1">
    <property type="nucleotide sequence ID" value="NZ_QXTG01000002.1"/>
</dbReference>
<keyword evidence="8" id="KW-0963">Cytoplasm</keyword>
<feature type="domain" description="Cytosol aminopeptidase" evidence="9">
    <location>
        <begin position="327"/>
        <end position="334"/>
    </location>
</feature>
<comment type="function">
    <text evidence="7 8">Presumably involved in the processing and regular turnover of intracellular proteins. Catalyzes the removal of unsubstituted N-terminal amino acids from various peptides.</text>
</comment>
<dbReference type="PRINTS" id="PR00481">
    <property type="entry name" value="LAMNOPPTDASE"/>
</dbReference>
<comment type="catalytic activity">
    <reaction evidence="2 8">
        <text>Release of an N-terminal amino acid, preferentially leucine, but not glutamic or aspartic acids.</text>
        <dbReference type="EC" id="3.4.11.10"/>
    </reaction>
</comment>
<feature type="active site" evidence="8">
    <location>
        <position position="259"/>
    </location>
</feature>
<comment type="similarity">
    <text evidence="3 8">Belongs to the peptidase M17 family.</text>
</comment>